<keyword evidence="1" id="KW-0547">Nucleotide-binding</keyword>
<keyword evidence="5" id="KW-0238">DNA-binding</keyword>
<dbReference type="InterPro" id="IPR009057">
    <property type="entry name" value="Homeodomain-like_sf"/>
</dbReference>
<dbReference type="SMART" id="SM00382">
    <property type="entry name" value="AAA"/>
    <property type="match status" value="1"/>
</dbReference>
<dbReference type="Gene3D" id="3.40.50.2300">
    <property type="match status" value="1"/>
</dbReference>
<keyword evidence="12" id="KW-1185">Reference proteome</keyword>
<dbReference type="PANTHER" id="PTHR32071">
    <property type="entry name" value="TRANSCRIPTIONAL REGULATORY PROTEIN"/>
    <property type="match status" value="1"/>
</dbReference>
<dbReference type="GO" id="GO:0005524">
    <property type="term" value="F:ATP binding"/>
    <property type="evidence" value="ECO:0007669"/>
    <property type="project" value="UniProtKB-KW"/>
</dbReference>
<dbReference type="InterPro" id="IPR027417">
    <property type="entry name" value="P-loop_NTPase"/>
</dbReference>
<evidence type="ECO:0000256" key="3">
    <source>
        <dbReference type="ARBA" id="ARBA00023012"/>
    </source>
</evidence>
<dbReference type="FunFam" id="3.40.50.300:FF:000006">
    <property type="entry name" value="DNA-binding transcriptional regulator NtrC"/>
    <property type="match status" value="1"/>
</dbReference>
<evidence type="ECO:0000256" key="2">
    <source>
        <dbReference type="ARBA" id="ARBA00022840"/>
    </source>
</evidence>
<evidence type="ECO:0000313" key="11">
    <source>
        <dbReference type="EMBL" id="MBC4013841.1"/>
    </source>
</evidence>
<dbReference type="PROSITE" id="PS50045">
    <property type="entry name" value="SIGMA54_INTERACT_4"/>
    <property type="match status" value="1"/>
</dbReference>
<dbReference type="GO" id="GO:0043565">
    <property type="term" value="F:sequence-specific DNA binding"/>
    <property type="evidence" value="ECO:0007669"/>
    <property type="project" value="InterPro"/>
</dbReference>
<dbReference type="Pfam" id="PF00072">
    <property type="entry name" value="Response_reg"/>
    <property type="match status" value="1"/>
</dbReference>
<comment type="caution">
    <text evidence="11">The sequence shown here is derived from an EMBL/GenBank/DDBJ whole genome shotgun (WGS) entry which is preliminary data.</text>
</comment>
<evidence type="ECO:0000313" key="12">
    <source>
        <dbReference type="Proteomes" id="UP000600101"/>
    </source>
</evidence>
<dbReference type="Pfam" id="PF00158">
    <property type="entry name" value="Sigma54_activat"/>
    <property type="match status" value="1"/>
</dbReference>
<keyword evidence="6" id="KW-0010">Activator</keyword>
<name>A0A9X0UBY4_9PROT</name>
<protein>
    <submittedName>
        <fullName evidence="11">Sigma-54-dependent Fis family transcriptional regulator</fullName>
    </submittedName>
</protein>
<feature type="domain" description="Response regulatory" evidence="10">
    <location>
        <begin position="5"/>
        <end position="119"/>
    </location>
</feature>
<accession>A0A9X0UBY4</accession>
<dbReference type="Gene3D" id="3.40.50.300">
    <property type="entry name" value="P-loop containing nucleotide triphosphate hydrolases"/>
    <property type="match status" value="1"/>
</dbReference>
<dbReference type="Proteomes" id="UP000600101">
    <property type="component" value="Unassembled WGS sequence"/>
</dbReference>
<dbReference type="GO" id="GO:0006355">
    <property type="term" value="P:regulation of DNA-templated transcription"/>
    <property type="evidence" value="ECO:0007669"/>
    <property type="project" value="InterPro"/>
</dbReference>
<dbReference type="PROSITE" id="PS00676">
    <property type="entry name" value="SIGMA54_INTERACT_2"/>
    <property type="match status" value="1"/>
</dbReference>
<dbReference type="SUPFAM" id="SSF52540">
    <property type="entry name" value="P-loop containing nucleoside triphosphate hydrolases"/>
    <property type="match status" value="1"/>
</dbReference>
<keyword evidence="7" id="KW-0804">Transcription</keyword>
<dbReference type="InterPro" id="IPR011006">
    <property type="entry name" value="CheY-like_superfamily"/>
</dbReference>
<feature type="modified residue" description="4-aspartylphosphate" evidence="8">
    <location>
        <position position="54"/>
    </location>
</feature>
<dbReference type="InterPro" id="IPR025662">
    <property type="entry name" value="Sigma_54_int_dom_ATP-bd_1"/>
</dbReference>
<dbReference type="InterPro" id="IPR002078">
    <property type="entry name" value="Sigma_54_int"/>
</dbReference>
<dbReference type="PRINTS" id="PR01590">
    <property type="entry name" value="HTHFIS"/>
</dbReference>
<evidence type="ECO:0000259" key="9">
    <source>
        <dbReference type="PROSITE" id="PS50045"/>
    </source>
</evidence>
<evidence type="ECO:0000256" key="1">
    <source>
        <dbReference type="ARBA" id="ARBA00022741"/>
    </source>
</evidence>
<dbReference type="InterPro" id="IPR002197">
    <property type="entry name" value="HTH_Fis"/>
</dbReference>
<dbReference type="Gene3D" id="1.10.8.60">
    <property type="match status" value="1"/>
</dbReference>
<keyword evidence="3" id="KW-0902">Two-component regulatory system</keyword>
<dbReference type="SMART" id="SM00448">
    <property type="entry name" value="REC"/>
    <property type="match status" value="1"/>
</dbReference>
<dbReference type="EMBL" id="JACOMF010000001">
    <property type="protein sequence ID" value="MBC4013841.1"/>
    <property type="molecule type" value="Genomic_DNA"/>
</dbReference>
<dbReference type="RefSeq" id="WP_186768607.1">
    <property type="nucleotide sequence ID" value="NZ_JACOMF010000001.1"/>
</dbReference>
<evidence type="ECO:0000256" key="4">
    <source>
        <dbReference type="ARBA" id="ARBA00023015"/>
    </source>
</evidence>
<evidence type="ECO:0000256" key="6">
    <source>
        <dbReference type="ARBA" id="ARBA00023159"/>
    </source>
</evidence>
<dbReference type="InterPro" id="IPR003593">
    <property type="entry name" value="AAA+_ATPase"/>
</dbReference>
<organism evidence="11 12">
    <name type="scientific">Siccirubricoccus deserti</name>
    <dbReference type="NCBI Taxonomy" id="2013562"/>
    <lineage>
        <taxon>Bacteria</taxon>
        <taxon>Pseudomonadati</taxon>
        <taxon>Pseudomonadota</taxon>
        <taxon>Alphaproteobacteria</taxon>
        <taxon>Acetobacterales</taxon>
        <taxon>Roseomonadaceae</taxon>
        <taxon>Siccirubricoccus</taxon>
    </lineage>
</organism>
<dbReference type="InterPro" id="IPR058031">
    <property type="entry name" value="AAA_lid_NorR"/>
</dbReference>
<gene>
    <name evidence="11" type="ORF">H7965_00780</name>
</gene>
<keyword evidence="4" id="KW-0805">Transcription regulation</keyword>
<dbReference type="Pfam" id="PF02954">
    <property type="entry name" value="HTH_8"/>
    <property type="match status" value="1"/>
</dbReference>
<dbReference type="CDD" id="cd00009">
    <property type="entry name" value="AAA"/>
    <property type="match status" value="1"/>
</dbReference>
<dbReference type="PROSITE" id="PS00675">
    <property type="entry name" value="SIGMA54_INTERACT_1"/>
    <property type="match status" value="1"/>
</dbReference>
<dbReference type="PROSITE" id="PS00688">
    <property type="entry name" value="SIGMA54_INTERACT_3"/>
    <property type="match status" value="1"/>
</dbReference>
<keyword evidence="8" id="KW-0597">Phosphoprotein</keyword>
<evidence type="ECO:0000256" key="7">
    <source>
        <dbReference type="ARBA" id="ARBA00023163"/>
    </source>
</evidence>
<dbReference type="InterPro" id="IPR025944">
    <property type="entry name" value="Sigma_54_int_dom_CS"/>
</dbReference>
<dbReference type="AlphaFoldDB" id="A0A9X0UBY4"/>
<evidence type="ECO:0000259" key="10">
    <source>
        <dbReference type="PROSITE" id="PS50110"/>
    </source>
</evidence>
<dbReference type="SUPFAM" id="SSF52172">
    <property type="entry name" value="CheY-like"/>
    <property type="match status" value="1"/>
</dbReference>
<evidence type="ECO:0000256" key="5">
    <source>
        <dbReference type="ARBA" id="ARBA00023125"/>
    </source>
</evidence>
<feature type="domain" description="Sigma-54 factor interaction" evidence="9">
    <location>
        <begin position="144"/>
        <end position="382"/>
    </location>
</feature>
<sequence length="463" mass="50704">MSQAGVLVIEDEGVLASNIQRYLQREGFEVRTAATGQDGLRQCEAFGPDVVLLDLGLPDMPGLDVLARIRSRDSLAKLIILTAHGSTQVAVDAMKAGAYDYLSKPVALAELKRAVEKAVGLGRLEGALSYYRGRDACGSGLAQLLGESPAILALKRSITRLLEAEARLAPGDPPPPVLIRGETGSGKELVARALHFDGTRRDGPFVEVNCAALPAHLLEGELFGHERGAFTDARERRLGLVEAAHGGTLFLDEIGDLEPALQVKLLKLIEDRTVRRLGSTRDRRVDVRFLAATHHPLERMVQEGRFRADFYYRLRVIMLEVPPLRERDGDVMRLAQHFLASLGQRYGRPGLRLAAGARALAERHPWPGNVRELRNVMEQAVLSADGDIIEIDNLAIMPPAWQPPRPAELAPGAASLSLTETERLLIAQALEQNDGNVTRAARKLGISRDTLRYRLGKQARSQE</sequence>
<dbReference type="InterPro" id="IPR025943">
    <property type="entry name" value="Sigma_54_int_dom_ATP-bd_2"/>
</dbReference>
<evidence type="ECO:0000256" key="8">
    <source>
        <dbReference type="PROSITE-ProRule" id="PRU00169"/>
    </source>
</evidence>
<reference evidence="11" key="1">
    <citation type="submission" date="2020-08" db="EMBL/GenBank/DDBJ databases">
        <authorList>
            <person name="Hu Y."/>
            <person name="Nguyen S.V."/>
            <person name="Li F."/>
            <person name="Fanning S."/>
        </authorList>
    </citation>
    <scope>NUCLEOTIDE SEQUENCE</scope>
    <source>
        <strain evidence="11">SYSU D8009</strain>
    </source>
</reference>
<dbReference type="Pfam" id="PF25601">
    <property type="entry name" value="AAA_lid_14"/>
    <property type="match status" value="1"/>
</dbReference>
<proteinExistence type="predicted"/>
<keyword evidence="2" id="KW-0067">ATP-binding</keyword>
<dbReference type="InterPro" id="IPR001789">
    <property type="entry name" value="Sig_transdc_resp-reg_receiver"/>
</dbReference>
<dbReference type="SUPFAM" id="SSF46689">
    <property type="entry name" value="Homeodomain-like"/>
    <property type="match status" value="1"/>
</dbReference>
<dbReference type="GO" id="GO:0000160">
    <property type="term" value="P:phosphorelay signal transduction system"/>
    <property type="evidence" value="ECO:0007669"/>
    <property type="project" value="UniProtKB-KW"/>
</dbReference>
<dbReference type="PROSITE" id="PS50110">
    <property type="entry name" value="RESPONSE_REGULATORY"/>
    <property type="match status" value="1"/>
</dbReference>
<dbReference type="Gene3D" id="1.10.10.60">
    <property type="entry name" value="Homeodomain-like"/>
    <property type="match status" value="1"/>
</dbReference>